<keyword evidence="2" id="KW-1185">Reference proteome</keyword>
<evidence type="ECO:0000313" key="1">
    <source>
        <dbReference type="EMBL" id="GAA2176980.1"/>
    </source>
</evidence>
<comment type="caution">
    <text evidence="1">The sequence shown here is derived from an EMBL/GenBank/DDBJ whole genome shotgun (WGS) entry which is preliminary data.</text>
</comment>
<protein>
    <submittedName>
        <fullName evidence="1">Uncharacterized protein</fullName>
    </submittedName>
</protein>
<dbReference type="Proteomes" id="UP001500974">
    <property type="component" value="Unassembled WGS sequence"/>
</dbReference>
<reference evidence="1 2" key="1">
    <citation type="journal article" date="2019" name="Int. J. Syst. Evol. Microbiol.">
        <title>The Global Catalogue of Microorganisms (GCM) 10K type strain sequencing project: providing services to taxonomists for standard genome sequencing and annotation.</title>
        <authorList>
            <consortium name="The Broad Institute Genomics Platform"/>
            <consortium name="The Broad Institute Genome Sequencing Center for Infectious Disease"/>
            <person name="Wu L."/>
            <person name="Ma J."/>
        </authorList>
    </citation>
    <scope>NUCLEOTIDE SEQUENCE [LARGE SCALE GENOMIC DNA]</scope>
    <source>
        <strain evidence="1 2">JCM 14917</strain>
    </source>
</reference>
<accession>A0ABN3AZP7</accession>
<dbReference type="EMBL" id="BAAAON010000003">
    <property type="protein sequence ID" value="GAA2176980.1"/>
    <property type="molecule type" value="Genomic_DNA"/>
</dbReference>
<gene>
    <name evidence="1" type="ORF">GCM10009784_25780</name>
</gene>
<evidence type="ECO:0000313" key="2">
    <source>
        <dbReference type="Proteomes" id="UP001500974"/>
    </source>
</evidence>
<name>A0ABN3AZP7_9MICC</name>
<proteinExistence type="predicted"/>
<dbReference type="RefSeq" id="WP_056549018.1">
    <property type="nucleotide sequence ID" value="NZ_BAAAON010000003.1"/>
</dbReference>
<organism evidence="1 2">
    <name type="scientific">Arthrobacter parietis</name>
    <dbReference type="NCBI Taxonomy" id="271434"/>
    <lineage>
        <taxon>Bacteria</taxon>
        <taxon>Bacillati</taxon>
        <taxon>Actinomycetota</taxon>
        <taxon>Actinomycetes</taxon>
        <taxon>Micrococcales</taxon>
        <taxon>Micrococcaceae</taxon>
        <taxon>Arthrobacter</taxon>
    </lineage>
</organism>
<sequence>MEDKLRILDLPAEELPSARFDASLLSTSELKLRCNEYFALLDQLNPPECLLADYEAACDELRQRLAAASPSLETV</sequence>